<evidence type="ECO:0008006" key="5">
    <source>
        <dbReference type="Google" id="ProtNLM"/>
    </source>
</evidence>
<keyword evidence="2" id="KW-0732">Signal</keyword>
<feature type="signal peptide" evidence="2">
    <location>
        <begin position="1"/>
        <end position="30"/>
    </location>
</feature>
<evidence type="ECO:0000313" key="4">
    <source>
        <dbReference type="Proteomes" id="UP000594205"/>
    </source>
</evidence>
<dbReference type="EMBL" id="CP063373">
    <property type="protein sequence ID" value="QOV36132.1"/>
    <property type="molecule type" value="Genomic_DNA"/>
</dbReference>
<organism evidence="3 4">
    <name type="scientific">Streptomyces ferrugineus</name>
    <dbReference type="NCBI Taxonomy" id="1413221"/>
    <lineage>
        <taxon>Bacteria</taxon>
        <taxon>Bacillati</taxon>
        <taxon>Actinomycetota</taxon>
        <taxon>Actinomycetes</taxon>
        <taxon>Kitasatosporales</taxon>
        <taxon>Streptomycetaceae</taxon>
        <taxon>Streptomyces</taxon>
    </lineage>
</organism>
<reference evidence="3 4" key="1">
    <citation type="submission" date="2020-10" db="EMBL/GenBank/DDBJ databases">
        <title>Streptomyces ferrugineus complate genome analysis.</title>
        <authorList>
            <person name="Anwar N."/>
        </authorList>
    </citation>
    <scope>NUCLEOTIDE SEQUENCE [LARGE SCALE GENOMIC DNA]</scope>
    <source>
        <strain evidence="3 4">CCTCC AA2014009</strain>
    </source>
</reference>
<keyword evidence="4" id="KW-1185">Reference proteome</keyword>
<accession>A0A7M2SIN7</accession>
<feature type="chain" id="PRO_5030504210" description="Tat pathway signal sequence domain protein" evidence="2">
    <location>
        <begin position="31"/>
        <end position="205"/>
    </location>
</feature>
<gene>
    <name evidence="3" type="ORF">IM697_39985</name>
</gene>
<name>A0A7M2SIN7_9ACTN</name>
<dbReference type="KEGG" id="sfeu:IM697_39985"/>
<sequence>MNGHLNRRTVLAVGTAAAAAHLLPSGTATAADRTAPKSGPRPTKIPLSQNGWEIQHQANHVSTVWTRSVSGTGLSVEVRIGLPELLLLHIARRFHYEVQELRAGDILGWSGIGRTPLTSPASNLSSGTALRIVPGARSRGSYFPQQVHRIRDIVADCAGTVRWGGDDDSVDESLYYLATGPDSAGLTRVAPKFQEWSGRLGAATR</sequence>
<dbReference type="Proteomes" id="UP000594205">
    <property type="component" value="Chromosome"/>
</dbReference>
<evidence type="ECO:0000256" key="1">
    <source>
        <dbReference type="SAM" id="MobiDB-lite"/>
    </source>
</evidence>
<dbReference type="RefSeq" id="WP_194041771.1">
    <property type="nucleotide sequence ID" value="NZ_CP063373.1"/>
</dbReference>
<dbReference type="InterPro" id="IPR006311">
    <property type="entry name" value="TAT_signal"/>
</dbReference>
<proteinExistence type="predicted"/>
<dbReference type="PROSITE" id="PS51318">
    <property type="entry name" value="TAT"/>
    <property type="match status" value="1"/>
</dbReference>
<protein>
    <recommendedName>
        <fullName evidence="5">Tat pathway signal sequence domain protein</fullName>
    </recommendedName>
</protein>
<dbReference type="AlphaFoldDB" id="A0A7M2SIN7"/>
<feature type="region of interest" description="Disordered" evidence="1">
    <location>
        <begin position="27"/>
        <end position="46"/>
    </location>
</feature>
<evidence type="ECO:0000313" key="3">
    <source>
        <dbReference type="EMBL" id="QOV36132.1"/>
    </source>
</evidence>
<evidence type="ECO:0000256" key="2">
    <source>
        <dbReference type="SAM" id="SignalP"/>
    </source>
</evidence>